<gene>
    <name evidence="1" type="ORF">MSG28_012662</name>
</gene>
<comment type="caution">
    <text evidence="1">The sequence shown here is derived from an EMBL/GenBank/DDBJ whole genome shotgun (WGS) entry which is preliminary data.</text>
</comment>
<sequence length="535" mass="60997">MLRSLFIFSTLAALQVSDTARIFAWFPMPSISHQVVFRPLTQELAKRGHEVVVMTPDPAFPKGQTPANLTEIDVHDVSYGAWRDIFMSKQKEMTDDLDVQVMMLYTAMMASLETQLNTTEMKALINGNEQFDLLLIEGVVLPALAITHVIKAPVILVNSLGGNPTTLANFGAPIHPFLYPFCIQKRVFNLTIWDKIQQLLKMGKMASLDRYFYSMTRDALSRHFGDDLPPLEELEKNVDLLLINENPVWSEARPLPSNVVYIGGIHKNPKKDLPEDLKAYLDSSKHGVIYMSFGTNVDPSVLPPEKIQAFIKAFSALPYDVLWKWNEDELPGRTSNIRISKWLPQSDLLCEYHNLANTTRYQQRRKHHPKIKLFITQGGLQSTDEAINAGVPLIGVPVLADQWYNVEHYVHHGVGLQLDIKSVNAEIVKNAIETVIGDPSYRQNMLKIRDLMNDQPMSPLDRAVWWTEHVLRHGGTKHLRSPAWFLTWRQYYEVDLIVIVLGSLLLTLVVAIVTVRYLVLFLIRIFTKRVKVKRS</sequence>
<evidence type="ECO:0000313" key="1">
    <source>
        <dbReference type="EMBL" id="KAI8423571.1"/>
    </source>
</evidence>
<accession>A0ACC0JHN8</accession>
<protein>
    <submittedName>
        <fullName evidence="1">Uncharacterized protein</fullName>
    </submittedName>
</protein>
<proteinExistence type="predicted"/>
<organism evidence="1 2">
    <name type="scientific">Choristoneura fumiferana</name>
    <name type="common">Spruce budworm moth</name>
    <name type="synonym">Archips fumiferana</name>
    <dbReference type="NCBI Taxonomy" id="7141"/>
    <lineage>
        <taxon>Eukaryota</taxon>
        <taxon>Metazoa</taxon>
        <taxon>Ecdysozoa</taxon>
        <taxon>Arthropoda</taxon>
        <taxon>Hexapoda</taxon>
        <taxon>Insecta</taxon>
        <taxon>Pterygota</taxon>
        <taxon>Neoptera</taxon>
        <taxon>Endopterygota</taxon>
        <taxon>Lepidoptera</taxon>
        <taxon>Glossata</taxon>
        <taxon>Ditrysia</taxon>
        <taxon>Tortricoidea</taxon>
        <taxon>Tortricidae</taxon>
        <taxon>Tortricinae</taxon>
        <taxon>Choristoneura</taxon>
    </lineage>
</organism>
<name>A0ACC0JHN8_CHOFU</name>
<evidence type="ECO:0000313" key="2">
    <source>
        <dbReference type="Proteomes" id="UP001064048"/>
    </source>
</evidence>
<dbReference type="Proteomes" id="UP001064048">
    <property type="component" value="Chromosome 22"/>
</dbReference>
<keyword evidence="2" id="KW-1185">Reference proteome</keyword>
<dbReference type="EMBL" id="CM046122">
    <property type="protein sequence ID" value="KAI8423571.1"/>
    <property type="molecule type" value="Genomic_DNA"/>
</dbReference>
<reference evidence="1 2" key="1">
    <citation type="journal article" date="2022" name="Genome Biol. Evol.">
        <title>The Spruce Budworm Genome: Reconstructing the Evolutionary History of Antifreeze Proteins.</title>
        <authorList>
            <person name="Beliveau C."/>
            <person name="Gagne P."/>
            <person name="Picq S."/>
            <person name="Vernygora O."/>
            <person name="Keeling C.I."/>
            <person name="Pinkney K."/>
            <person name="Doucet D."/>
            <person name="Wen F."/>
            <person name="Johnston J.S."/>
            <person name="Maaroufi H."/>
            <person name="Boyle B."/>
            <person name="Laroche J."/>
            <person name="Dewar K."/>
            <person name="Juretic N."/>
            <person name="Blackburn G."/>
            <person name="Nisole A."/>
            <person name="Brunet B."/>
            <person name="Brandao M."/>
            <person name="Lumley L."/>
            <person name="Duan J."/>
            <person name="Quan G."/>
            <person name="Lucarotti C.J."/>
            <person name="Roe A.D."/>
            <person name="Sperling F.A.H."/>
            <person name="Levesque R.C."/>
            <person name="Cusson M."/>
        </authorList>
    </citation>
    <scope>NUCLEOTIDE SEQUENCE [LARGE SCALE GENOMIC DNA]</scope>
    <source>
        <strain evidence="1">Glfc:IPQL:Cfum</strain>
    </source>
</reference>